<proteinExistence type="predicted"/>
<sequence>MFRRGHAHYQEKSAQERSVTRWRSFPEMRLRAPGLAALESLAFLRRHSLSDNLSSPQSFWRVRGPNRGAPFNFSGVAGRQPQFHATRSGDAIGFQRLSGV</sequence>
<evidence type="ECO:0000313" key="1">
    <source>
        <dbReference type="EMBL" id="MFC6760933.1"/>
    </source>
</evidence>
<dbReference type="EMBL" id="JBHSWG010000001">
    <property type="protein sequence ID" value="MFC6760933.1"/>
    <property type="molecule type" value="Genomic_DNA"/>
</dbReference>
<name>A0ABW2B6B2_9RHOB</name>
<dbReference type="Proteomes" id="UP001596353">
    <property type="component" value="Unassembled WGS sequence"/>
</dbReference>
<evidence type="ECO:0000313" key="2">
    <source>
        <dbReference type="Proteomes" id="UP001596353"/>
    </source>
</evidence>
<protein>
    <submittedName>
        <fullName evidence="1">Uncharacterized protein</fullName>
    </submittedName>
</protein>
<reference evidence="2" key="1">
    <citation type="journal article" date="2019" name="Int. J. Syst. Evol. Microbiol.">
        <title>The Global Catalogue of Microorganisms (GCM) 10K type strain sequencing project: providing services to taxonomists for standard genome sequencing and annotation.</title>
        <authorList>
            <consortium name="The Broad Institute Genomics Platform"/>
            <consortium name="The Broad Institute Genome Sequencing Center for Infectious Disease"/>
            <person name="Wu L."/>
            <person name="Ma J."/>
        </authorList>
    </citation>
    <scope>NUCLEOTIDE SEQUENCE [LARGE SCALE GENOMIC DNA]</scope>
    <source>
        <strain evidence="2">CCUG 66188</strain>
    </source>
</reference>
<accession>A0ABW2B6B2</accession>
<organism evidence="1 2">
    <name type="scientific">Sulfitobacter porphyrae</name>
    <dbReference type="NCBI Taxonomy" id="1246864"/>
    <lineage>
        <taxon>Bacteria</taxon>
        <taxon>Pseudomonadati</taxon>
        <taxon>Pseudomonadota</taxon>
        <taxon>Alphaproteobacteria</taxon>
        <taxon>Rhodobacterales</taxon>
        <taxon>Roseobacteraceae</taxon>
        <taxon>Sulfitobacter</taxon>
    </lineage>
</organism>
<keyword evidence="2" id="KW-1185">Reference proteome</keyword>
<comment type="caution">
    <text evidence="1">The sequence shown here is derived from an EMBL/GenBank/DDBJ whole genome shotgun (WGS) entry which is preliminary data.</text>
</comment>
<gene>
    <name evidence="1" type="ORF">ACFQFQ_17900</name>
</gene>